<accession>A0A934VFT0</accession>
<gene>
    <name evidence="9" type="ORF">JIN81_16720</name>
</gene>
<evidence type="ECO:0000256" key="5">
    <source>
        <dbReference type="ARBA" id="ARBA00022989"/>
    </source>
</evidence>
<reference evidence="9" key="1">
    <citation type="submission" date="2021-01" db="EMBL/GenBank/DDBJ databases">
        <title>Modified the classification status of verrucomicrobia.</title>
        <authorList>
            <person name="Feng X."/>
        </authorList>
    </citation>
    <scope>NUCLEOTIDE SEQUENCE</scope>
    <source>
        <strain evidence="9">KCTC 22201</strain>
    </source>
</reference>
<comment type="similarity">
    <text evidence="2">Belongs to the peptidase S54 family.</text>
</comment>
<dbReference type="SUPFAM" id="SSF144091">
    <property type="entry name" value="Rhomboid-like"/>
    <property type="match status" value="1"/>
</dbReference>
<evidence type="ECO:0000313" key="9">
    <source>
        <dbReference type="EMBL" id="MBK1828679.1"/>
    </source>
</evidence>
<dbReference type="Proteomes" id="UP000658278">
    <property type="component" value="Unassembled WGS sequence"/>
</dbReference>
<proteinExistence type="inferred from homology"/>
<dbReference type="EMBL" id="JAENII010000015">
    <property type="protein sequence ID" value="MBK1828679.1"/>
    <property type="molecule type" value="Genomic_DNA"/>
</dbReference>
<dbReference type="GO" id="GO:0006508">
    <property type="term" value="P:proteolysis"/>
    <property type="evidence" value="ECO:0007669"/>
    <property type="project" value="UniProtKB-KW"/>
</dbReference>
<dbReference type="Gene3D" id="1.20.1540.10">
    <property type="entry name" value="Rhomboid-like"/>
    <property type="match status" value="1"/>
</dbReference>
<organism evidence="9 10">
    <name type="scientific">Haloferula rosea</name>
    <dbReference type="NCBI Taxonomy" id="490093"/>
    <lineage>
        <taxon>Bacteria</taxon>
        <taxon>Pseudomonadati</taxon>
        <taxon>Verrucomicrobiota</taxon>
        <taxon>Verrucomicrobiia</taxon>
        <taxon>Verrucomicrobiales</taxon>
        <taxon>Verrucomicrobiaceae</taxon>
        <taxon>Haloferula</taxon>
    </lineage>
</organism>
<keyword evidence="10" id="KW-1185">Reference proteome</keyword>
<comment type="subcellular location">
    <subcellularLocation>
        <location evidence="1">Membrane</location>
        <topology evidence="1">Multi-pass membrane protein</topology>
    </subcellularLocation>
</comment>
<dbReference type="PANTHER" id="PTHR43731">
    <property type="entry name" value="RHOMBOID PROTEASE"/>
    <property type="match status" value="1"/>
</dbReference>
<evidence type="ECO:0000256" key="2">
    <source>
        <dbReference type="ARBA" id="ARBA00009045"/>
    </source>
</evidence>
<dbReference type="PANTHER" id="PTHR43731:SF14">
    <property type="entry name" value="PRESENILIN-ASSOCIATED RHOMBOID-LIKE PROTEIN, MITOCHONDRIAL"/>
    <property type="match status" value="1"/>
</dbReference>
<feature type="transmembrane region" description="Helical" evidence="7">
    <location>
        <begin position="223"/>
        <end position="246"/>
    </location>
</feature>
<protein>
    <submittedName>
        <fullName evidence="9">Rhomboid family intramembrane serine protease</fullName>
    </submittedName>
</protein>
<evidence type="ECO:0000259" key="8">
    <source>
        <dbReference type="Pfam" id="PF01694"/>
    </source>
</evidence>
<evidence type="ECO:0000256" key="6">
    <source>
        <dbReference type="ARBA" id="ARBA00023136"/>
    </source>
</evidence>
<feature type="transmembrane region" description="Helical" evidence="7">
    <location>
        <begin position="99"/>
        <end position="116"/>
    </location>
</feature>
<feature type="transmembrane region" description="Helical" evidence="7">
    <location>
        <begin position="277"/>
        <end position="299"/>
    </location>
</feature>
<comment type="caution">
    <text evidence="9">The sequence shown here is derived from an EMBL/GenBank/DDBJ whole genome shotgun (WGS) entry which is preliminary data.</text>
</comment>
<feature type="transmembrane region" description="Helical" evidence="7">
    <location>
        <begin position="182"/>
        <end position="203"/>
    </location>
</feature>
<evidence type="ECO:0000256" key="3">
    <source>
        <dbReference type="ARBA" id="ARBA00022692"/>
    </source>
</evidence>
<feature type="transmembrane region" description="Helical" evidence="7">
    <location>
        <begin position="253"/>
        <end position="271"/>
    </location>
</feature>
<dbReference type="GO" id="GO:0004252">
    <property type="term" value="F:serine-type endopeptidase activity"/>
    <property type="evidence" value="ECO:0007669"/>
    <property type="project" value="InterPro"/>
</dbReference>
<dbReference type="GO" id="GO:0016020">
    <property type="term" value="C:membrane"/>
    <property type="evidence" value="ECO:0007669"/>
    <property type="project" value="UniProtKB-SubCell"/>
</dbReference>
<keyword evidence="6 7" id="KW-0472">Membrane</keyword>
<keyword evidence="5 7" id="KW-1133">Transmembrane helix</keyword>
<dbReference type="Pfam" id="PF01694">
    <property type="entry name" value="Rhomboid"/>
    <property type="match status" value="1"/>
</dbReference>
<evidence type="ECO:0000256" key="1">
    <source>
        <dbReference type="ARBA" id="ARBA00004141"/>
    </source>
</evidence>
<feature type="transmembrane region" description="Helical" evidence="7">
    <location>
        <begin position="336"/>
        <end position="353"/>
    </location>
</feature>
<dbReference type="InterPro" id="IPR022764">
    <property type="entry name" value="Peptidase_S54_rhomboid_dom"/>
</dbReference>
<evidence type="ECO:0000313" key="10">
    <source>
        <dbReference type="Proteomes" id="UP000658278"/>
    </source>
</evidence>
<sequence length="395" mass="43243">MTTPDESCSQPVWARPDAFAEAGEGWGWVDRKGNRHPCRDFEDLTESIIGDAGARVDMVWTPKGPNLVLPEELPELLPALKEARLRWAEWEIEEGRRQMLIFGVFFVGFLTYSLIAKQKLMAFGPLGLTLLLFLILGFIPWYQGMKRRKRARMAIEGQLEPDVEGLRFETWLQHQRAPYTRLLLVTLGVVGLVQVVGPGNLLSDVRTAGLTKVNGAAADWWRLATAPFLHGHWLHFLMNASALAYLGRRVELLARWPHMVIVFVLAAWVGGEASARFLPGPSIGASGGIIGLLGFLMVFESMHPALVPDSVRRRLLAGLVMTAAIGMVGYRFVDNWAHGGGLVAGMAYALIVFPKSSSAKRPDQTTGDRYAGYAALAVCAAAAAWAVQLLLSAGG</sequence>
<feature type="domain" description="Peptidase S54 rhomboid" evidence="8">
    <location>
        <begin position="219"/>
        <end position="354"/>
    </location>
</feature>
<feature type="transmembrane region" description="Helical" evidence="7">
    <location>
        <begin position="122"/>
        <end position="142"/>
    </location>
</feature>
<keyword evidence="3 7" id="KW-0812">Transmembrane</keyword>
<name>A0A934VFT0_9BACT</name>
<feature type="transmembrane region" description="Helical" evidence="7">
    <location>
        <begin position="373"/>
        <end position="391"/>
    </location>
</feature>
<dbReference type="InterPro" id="IPR050925">
    <property type="entry name" value="Rhomboid_protease_S54"/>
</dbReference>
<evidence type="ECO:0000256" key="4">
    <source>
        <dbReference type="ARBA" id="ARBA00022801"/>
    </source>
</evidence>
<dbReference type="AlphaFoldDB" id="A0A934VFT0"/>
<keyword evidence="4" id="KW-0378">Hydrolase</keyword>
<dbReference type="RefSeq" id="WP_200282580.1">
    <property type="nucleotide sequence ID" value="NZ_JAENII010000015.1"/>
</dbReference>
<feature type="transmembrane region" description="Helical" evidence="7">
    <location>
        <begin position="311"/>
        <end position="330"/>
    </location>
</feature>
<dbReference type="InterPro" id="IPR035952">
    <property type="entry name" value="Rhomboid-like_sf"/>
</dbReference>
<evidence type="ECO:0000256" key="7">
    <source>
        <dbReference type="SAM" id="Phobius"/>
    </source>
</evidence>
<keyword evidence="9" id="KW-0645">Protease</keyword>